<dbReference type="GO" id="GO:0050660">
    <property type="term" value="F:flavin adenine dinucleotide binding"/>
    <property type="evidence" value="ECO:0007669"/>
    <property type="project" value="InterPro"/>
</dbReference>
<dbReference type="EMBL" id="SGWY01000001">
    <property type="protein sequence ID" value="RZS68042.1"/>
    <property type="molecule type" value="Genomic_DNA"/>
</dbReference>
<dbReference type="CDD" id="cd00567">
    <property type="entry name" value="ACAD"/>
    <property type="match status" value="1"/>
</dbReference>
<sequence length="573" mass="60220">MSTADHAVLDEAPTVRAARRVVREFERHLGDPRDAASVIPVDRSVGLDERREFPADAIAAVDELGLQRWYVPEAHGGELRDFLVPMLMIRSIARRDLTVAVAHGVTFLGAVGAWITGGPIARTMAELVLDGGPVSWGLTERGRGSDLSNTATTASIGGHVVLDGEKWPINNATRGRAMTVLARSSDQPGPRSLSLVLVDKRRVDAATLTTLPKVATHGTRGADISGLAMRRAVVDPEMLVGEPGHGLETVLKSLQLTRPLTTPLSVGAADHAIGVALEFAVTSPAVGGPPARRPSTRSTLGTAVADGLLAEAVMVAAAREMHHATHEMALVSSLAKFLVPNTVDLLVREIAPFLGERSQLLGVAGAGGFQKVARDNRVVGIFDGNSMVNLNMIVNEFGTIARPDDPVDASLVVASMRHDAAPDGWLDPGRLRLVTRRGSRLLRALPGLVDLLGPRESARPARRIASELDRVVDLAAGAPRAAMPSARSFELAERIALCFGASCAIAVELGGPDAAGAASEARLRAMLDRIAVRLGVLDAASASASASLLGDLALEATRDGRRLSVLEGWEAAP</sequence>
<dbReference type="InterPro" id="IPR036250">
    <property type="entry name" value="AcylCo_DH-like_C"/>
</dbReference>
<keyword evidence="3 5" id="KW-0285">Flavoprotein</keyword>
<dbReference type="SUPFAM" id="SSF47203">
    <property type="entry name" value="Acyl-CoA dehydrogenase C-terminal domain-like"/>
    <property type="match status" value="1"/>
</dbReference>
<feature type="domain" description="Acyl-CoA dehydrogenase/oxidase C-terminal" evidence="6">
    <location>
        <begin position="244"/>
        <end position="394"/>
    </location>
</feature>
<dbReference type="PANTHER" id="PTHR43884:SF19">
    <property type="entry name" value="ACYL-COA DEHYDROGENASE FADE4-RELATED"/>
    <property type="match status" value="1"/>
</dbReference>
<dbReference type="Gene3D" id="1.10.540.10">
    <property type="entry name" value="Acyl-CoA dehydrogenase/oxidase, N-terminal domain"/>
    <property type="match status" value="1"/>
</dbReference>
<proteinExistence type="inferred from homology"/>
<dbReference type="Pfam" id="PF02770">
    <property type="entry name" value="Acyl-CoA_dh_M"/>
    <property type="match status" value="1"/>
</dbReference>
<evidence type="ECO:0000256" key="5">
    <source>
        <dbReference type="RuleBase" id="RU362125"/>
    </source>
</evidence>
<dbReference type="InterPro" id="IPR013786">
    <property type="entry name" value="AcylCoA_DH/ox_N"/>
</dbReference>
<gene>
    <name evidence="9" type="ORF">EV187_0467</name>
</gene>
<dbReference type="SUPFAM" id="SSF56645">
    <property type="entry name" value="Acyl-CoA dehydrogenase NM domain-like"/>
    <property type="match status" value="1"/>
</dbReference>
<protein>
    <submittedName>
        <fullName evidence="9">Alkylation response protein AidB-like acyl-CoA dehydrogenase</fullName>
    </submittedName>
</protein>
<dbReference type="RefSeq" id="WP_130351414.1">
    <property type="nucleotide sequence ID" value="NZ_SGWY01000001.1"/>
</dbReference>
<dbReference type="Pfam" id="PF00441">
    <property type="entry name" value="Acyl-CoA_dh_1"/>
    <property type="match status" value="1"/>
</dbReference>
<evidence type="ECO:0000256" key="2">
    <source>
        <dbReference type="ARBA" id="ARBA00009347"/>
    </source>
</evidence>
<keyword evidence="5" id="KW-0560">Oxidoreductase</keyword>
<feature type="domain" description="Acyl-CoA oxidase/dehydrogenase middle" evidence="7">
    <location>
        <begin position="137"/>
        <end position="229"/>
    </location>
</feature>
<dbReference type="InterPro" id="IPR037069">
    <property type="entry name" value="AcylCoA_DH/ox_N_sf"/>
</dbReference>
<keyword evidence="4 5" id="KW-0274">FAD</keyword>
<dbReference type="InterPro" id="IPR009100">
    <property type="entry name" value="AcylCoA_DH/oxidase_NM_dom_sf"/>
</dbReference>
<evidence type="ECO:0000313" key="9">
    <source>
        <dbReference type="EMBL" id="RZS68042.1"/>
    </source>
</evidence>
<comment type="similarity">
    <text evidence="2 5">Belongs to the acyl-CoA dehydrogenase family.</text>
</comment>
<dbReference type="GO" id="GO:0003995">
    <property type="term" value="F:acyl-CoA dehydrogenase activity"/>
    <property type="evidence" value="ECO:0007669"/>
    <property type="project" value="TreeGrafter"/>
</dbReference>
<evidence type="ECO:0000259" key="7">
    <source>
        <dbReference type="Pfam" id="PF02770"/>
    </source>
</evidence>
<evidence type="ECO:0000256" key="4">
    <source>
        <dbReference type="ARBA" id="ARBA00022827"/>
    </source>
</evidence>
<dbReference type="PANTHER" id="PTHR43884">
    <property type="entry name" value="ACYL-COA DEHYDROGENASE"/>
    <property type="match status" value="1"/>
</dbReference>
<dbReference type="InterPro" id="IPR009075">
    <property type="entry name" value="AcylCo_DH/oxidase_C"/>
</dbReference>
<feature type="domain" description="Acyl-CoA dehydrogenase/oxidase N-terminal" evidence="8">
    <location>
        <begin position="47"/>
        <end position="106"/>
    </location>
</feature>
<evidence type="ECO:0000259" key="6">
    <source>
        <dbReference type="Pfam" id="PF00441"/>
    </source>
</evidence>
<dbReference type="OrthoDB" id="3666321at2"/>
<dbReference type="Proteomes" id="UP000293289">
    <property type="component" value="Unassembled WGS sequence"/>
</dbReference>
<keyword evidence="10" id="KW-1185">Reference proteome</keyword>
<dbReference type="Gene3D" id="1.20.140.10">
    <property type="entry name" value="Butyryl-CoA Dehydrogenase, subunit A, domain 3"/>
    <property type="match status" value="1"/>
</dbReference>
<dbReference type="InterPro" id="IPR046373">
    <property type="entry name" value="Acyl-CoA_Oxase/DH_mid-dom_sf"/>
</dbReference>
<dbReference type="GO" id="GO:0005886">
    <property type="term" value="C:plasma membrane"/>
    <property type="evidence" value="ECO:0007669"/>
    <property type="project" value="TreeGrafter"/>
</dbReference>
<dbReference type="AlphaFoldDB" id="A0A4Q7MMP2"/>
<accession>A0A4Q7MMP2</accession>
<evidence type="ECO:0000313" key="10">
    <source>
        <dbReference type="Proteomes" id="UP000293289"/>
    </source>
</evidence>
<dbReference type="Gene3D" id="2.40.110.10">
    <property type="entry name" value="Butyryl-CoA Dehydrogenase, subunit A, domain 2"/>
    <property type="match status" value="1"/>
</dbReference>
<name>A0A4Q7MMP2_9MICO</name>
<evidence type="ECO:0000256" key="1">
    <source>
        <dbReference type="ARBA" id="ARBA00001974"/>
    </source>
</evidence>
<dbReference type="InterPro" id="IPR006091">
    <property type="entry name" value="Acyl-CoA_Oxase/DH_mid-dom"/>
</dbReference>
<reference evidence="9 10" key="1">
    <citation type="submission" date="2019-02" db="EMBL/GenBank/DDBJ databases">
        <title>Genomic Encyclopedia of Type Strains, Phase IV (KMG-IV): sequencing the most valuable type-strain genomes for metagenomic binning, comparative biology and taxonomic classification.</title>
        <authorList>
            <person name="Goeker M."/>
        </authorList>
    </citation>
    <scope>NUCLEOTIDE SEQUENCE [LARGE SCALE GENOMIC DNA]</scope>
    <source>
        <strain evidence="9 10">DSM 43045</strain>
    </source>
</reference>
<comment type="cofactor">
    <cofactor evidence="1 5">
        <name>FAD</name>
        <dbReference type="ChEBI" id="CHEBI:57692"/>
    </cofactor>
</comment>
<organism evidence="9 10">
    <name type="scientific">Agromyces ramosus</name>
    <dbReference type="NCBI Taxonomy" id="33879"/>
    <lineage>
        <taxon>Bacteria</taxon>
        <taxon>Bacillati</taxon>
        <taxon>Actinomycetota</taxon>
        <taxon>Actinomycetes</taxon>
        <taxon>Micrococcales</taxon>
        <taxon>Microbacteriaceae</taxon>
        <taxon>Agromyces</taxon>
    </lineage>
</organism>
<comment type="caution">
    <text evidence="9">The sequence shown here is derived from an EMBL/GenBank/DDBJ whole genome shotgun (WGS) entry which is preliminary data.</text>
</comment>
<evidence type="ECO:0000259" key="8">
    <source>
        <dbReference type="Pfam" id="PF02771"/>
    </source>
</evidence>
<evidence type="ECO:0000256" key="3">
    <source>
        <dbReference type="ARBA" id="ARBA00022630"/>
    </source>
</evidence>
<dbReference type="Pfam" id="PF02771">
    <property type="entry name" value="Acyl-CoA_dh_N"/>
    <property type="match status" value="1"/>
</dbReference>